<organism evidence="2 3">
    <name type="scientific">Elysia marginata</name>
    <dbReference type="NCBI Taxonomy" id="1093978"/>
    <lineage>
        <taxon>Eukaryota</taxon>
        <taxon>Metazoa</taxon>
        <taxon>Spiralia</taxon>
        <taxon>Lophotrochozoa</taxon>
        <taxon>Mollusca</taxon>
        <taxon>Gastropoda</taxon>
        <taxon>Heterobranchia</taxon>
        <taxon>Euthyneura</taxon>
        <taxon>Panpulmonata</taxon>
        <taxon>Sacoglossa</taxon>
        <taxon>Placobranchoidea</taxon>
        <taxon>Plakobranchidae</taxon>
        <taxon>Elysia</taxon>
    </lineage>
</organism>
<evidence type="ECO:0000313" key="3">
    <source>
        <dbReference type="Proteomes" id="UP000762676"/>
    </source>
</evidence>
<dbReference type="GO" id="GO:0046983">
    <property type="term" value="F:protein dimerization activity"/>
    <property type="evidence" value="ECO:0007669"/>
    <property type="project" value="InterPro"/>
</dbReference>
<sequence>MTAAEIEVRRFLEAEGLARTKNPLAWWRDHSQMFPRLALIAKDVLATPATLVPSERIFSKAGELISARRSRLSKKNVDMIIFLHKNI</sequence>
<dbReference type="Proteomes" id="UP000762676">
    <property type="component" value="Unassembled WGS sequence"/>
</dbReference>
<evidence type="ECO:0000259" key="1">
    <source>
        <dbReference type="Pfam" id="PF05699"/>
    </source>
</evidence>
<protein>
    <submittedName>
        <fullName evidence="2">Zinc finger BED domain-containing protein 1</fullName>
    </submittedName>
</protein>
<accession>A0AAV4EGT8</accession>
<dbReference type="EMBL" id="BMAT01003668">
    <property type="protein sequence ID" value="GFR60262.1"/>
    <property type="molecule type" value="Genomic_DNA"/>
</dbReference>
<dbReference type="InterPro" id="IPR012337">
    <property type="entry name" value="RNaseH-like_sf"/>
</dbReference>
<gene>
    <name evidence="2" type="ORF">ElyMa_001818200</name>
</gene>
<dbReference type="SUPFAM" id="SSF53098">
    <property type="entry name" value="Ribonuclease H-like"/>
    <property type="match status" value="1"/>
</dbReference>
<dbReference type="Pfam" id="PF05699">
    <property type="entry name" value="Dimer_Tnp_hAT"/>
    <property type="match status" value="1"/>
</dbReference>
<comment type="caution">
    <text evidence="2">The sequence shown here is derived from an EMBL/GenBank/DDBJ whole genome shotgun (WGS) entry which is preliminary data.</text>
</comment>
<dbReference type="AlphaFoldDB" id="A0AAV4EGT8"/>
<dbReference type="PANTHER" id="PTHR47611">
    <property type="entry name" value="HAT DIMERISATION DOMAIN, C-TERMINAL"/>
    <property type="match status" value="1"/>
</dbReference>
<name>A0AAV4EGT8_9GAST</name>
<feature type="domain" description="HAT C-terminal dimerisation" evidence="1">
    <location>
        <begin position="7"/>
        <end position="87"/>
    </location>
</feature>
<evidence type="ECO:0000313" key="2">
    <source>
        <dbReference type="EMBL" id="GFR60262.1"/>
    </source>
</evidence>
<proteinExistence type="predicted"/>
<keyword evidence="3" id="KW-1185">Reference proteome</keyword>
<dbReference type="PANTHER" id="PTHR47611:SF3">
    <property type="entry name" value="HAT C-TERMINAL DIMERISATION DOMAIN-CONTAINING PROTEIN"/>
    <property type="match status" value="1"/>
</dbReference>
<dbReference type="InterPro" id="IPR008906">
    <property type="entry name" value="HATC_C_dom"/>
</dbReference>
<reference evidence="2 3" key="1">
    <citation type="journal article" date="2021" name="Elife">
        <title>Chloroplast acquisition without the gene transfer in kleptoplastic sea slugs, Plakobranchus ocellatus.</title>
        <authorList>
            <person name="Maeda T."/>
            <person name="Takahashi S."/>
            <person name="Yoshida T."/>
            <person name="Shimamura S."/>
            <person name="Takaki Y."/>
            <person name="Nagai Y."/>
            <person name="Toyoda A."/>
            <person name="Suzuki Y."/>
            <person name="Arimoto A."/>
            <person name="Ishii H."/>
            <person name="Satoh N."/>
            <person name="Nishiyama T."/>
            <person name="Hasebe M."/>
            <person name="Maruyama T."/>
            <person name="Minagawa J."/>
            <person name="Obokata J."/>
            <person name="Shigenobu S."/>
        </authorList>
    </citation>
    <scope>NUCLEOTIDE SEQUENCE [LARGE SCALE GENOMIC DNA]</scope>
</reference>